<evidence type="ECO:0000313" key="5">
    <source>
        <dbReference type="EMBL" id="AXK37207.1"/>
    </source>
</evidence>
<name>A0A345XZZ1_9ACTN</name>
<keyword evidence="2 5" id="KW-0808">Transferase</keyword>
<reference evidence="5 6" key="1">
    <citation type="submission" date="2018-07" db="EMBL/GenBank/DDBJ databases">
        <title>Draft genome of the type strain Streptomyces armeniacus ATCC 15676.</title>
        <authorList>
            <person name="Labana P."/>
            <person name="Gosse J.T."/>
            <person name="Boddy C.N."/>
        </authorList>
    </citation>
    <scope>NUCLEOTIDE SEQUENCE [LARGE SCALE GENOMIC DNA]</scope>
    <source>
        <strain evidence="5 6">ATCC 15676</strain>
    </source>
</reference>
<sequence>MIRHELVARQLDEQLAALLETRAGGAGAGTGAGSGDGSGSGAADEPARLRVLDAGFGRGTQALRLARAGHRVTGLEQDPALRALAAESLEAEPEDVRERVRIVAGAGQDTGAHFLPGAFDVVLCHGVLLEARDPASTLAGLARVLAPGGLLSLLIRNDAALAMHPGRTGDWEAALAAFDFPERAFRLEALKSLLDGIGTPLRQWYGVRVFGTETGAPADDERMLAAEERAGRTDPYRAVAAMLHLCAVRG</sequence>
<evidence type="ECO:0000313" key="6">
    <source>
        <dbReference type="Proteomes" id="UP000254425"/>
    </source>
</evidence>
<dbReference type="PANTHER" id="PTHR43464">
    <property type="entry name" value="METHYLTRANSFERASE"/>
    <property type="match status" value="1"/>
</dbReference>
<keyword evidence="3" id="KW-0949">S-adenosyl-L-methionine</keyword>
<organism evidence="5 6">
    <name type="scientific">Streptomyces armeniacus</name>
    <dbReference type="NCBI Taxonomy" id="83291"/>
    <lineage>
        <taxon>Bacteria</taxon>
        <taxon>Bacillati</taxon>
        <taxon>Actinomycetota</taxon>
        <taxon>Actinomycetes</taxon>
        <taxon>Kitasatosporales</taxon>
        <taxon>Streptomycetaceae</taxon>
        <taxon>Streptomyces</taxon>
    </lineage>
</organism>
<dbReference type="Proteomes" id="UP000254425">
    <property type="component" value="Chromosome"/>
</dbReference>
<dbReference type="EMBL" id="CP031320">
    <property type="protein sequence ID" value="AXK37207.1"/>
    <property type="molecule type" value="Genomic_DNA"/>
</dbReference>
<dbReference type="InterPro" id="IPR013216">
    <property type="entry name" value="Methyltransf_11"/>
</dbReference>
<accession>A0A345XZZ1</accession>
<proteinExistence type="predicted"/>
<dbReference type="AlphaFoldDB" id="A0A345XZZ1"/>
<dbReference type="PANTHER" id="PTHR43464:SF19">
    <property type="entry name" value="UBIQUINONE BIOSYNTHESIS O-METHYLTRANSFERASE, MITOCHONDRIAL"/>
    <property type="match status" value="1"/>
</dbReference>
<evidence type="ECO:0000259" key="4">
    <source>
        <dbReference type="Pfam" id="PF08241"/>
    </source>
</evidence>
<dbReference type="Pfam" id="PF08241">
    <property type="entry name" value="Methyltransf_11"/>
    <property type="match status" value="1"/>
</dbReference>
<dbReference type="InterPro" id="IPR029063">
    <property type="entry name" value="SAM-dependent_MTases_sf"/>
</dbReference>
<feature type="domain" description="Methyltransferase type 11" evidence="4">
    <location>
        <begin position="52"/>
        <end position="152"/>
    </location>
</feature>
<evidence type="ECO:0000256" key="2">
    <source>
        <dbReference type="ARBA" id="ARBA00022679"/>
    </source>
</evidence>
<evidence type="ECO:0000256" key="3">
    <source>
        <dbReference type="ARBA" id="ARBA00022691"/>
    </source>
</evidence>
<keyword evidence="1 5" id="KW-0489">Methyltransferase</keyword>
<dbReference type="KEGG" id="sarm:DVA86_09170"/>
<keyword evidence="6" id="KW-1185">Reference proteome</keyword>
<dbReference type="GO" id="GO:0008757">
    <property type="term" value="F:S-adenosylmethionine-dependent methyltransferase activity"/>
    <property type="evidence" value="ECO:0007669"/>
    <property type="project" value="InterPro"/>
</dbReference>
<evidence type="ECO:0000256" key="1">
    <source>
        <dbReference type="ARBA" id="ARBA00022603"/>
    </source>
</evidence>
<dbReference type="GO" id="GO:0032259">
    <property type="term" value="P:methylation"/>
    <property type="evidence" value="ECO:0007669"/>
    <property type="project" value="UniProtKB-KW"/>
</dbReference>
<dbReference type="SUPFAM" id="SSF53335">
    <property type="entry name" value="S-adenosyl-L-methionine-dependent methyltransferases"/>
    <property type="match status" value="1"/>
</dbReference>
<dbReference type="CDD" id="cd02440">
    <property type="entry name" value="AdoMet_MTases"/>
    <property type="match status" value="1"/>
</dbReference>
<protein>
    <submittedName>
        <fullName evidence="5">Methyltransferase domain-containing protein</fullName>
    </submittedName>
</protein>
<dbReference type="Gene3D" id="3.40.50.150">
    <property type="entry name" value="Vaccinia Virus protein VP39"/>
    <property type="match status" value="1"/>
</dbReference>
<gene>
    <name evidence="5" type="ORF">DVA86_09170</name>
</gene>